<feature type="compositionally biased region" description="Polar residues" evidence="4">
    <location>
        <begin position="60"/>
        <end position="90"/>
    </location>
</feature>
<dbReference type="InterPro" id="IPR002653">
    <property type="entry name" value="Znf_A20"/>
</dbReference>
<name>A0AAD9JUI7_9ANNE</name>
<evidence type="ECO:0000256" key="2">
    <source>
        <dbReference type="ARBA" id="ARBA00022771"/>
    </source>
</evidence>
<feature type="region of interest" description="Disordered" evidence="4">
    <location>
        <begin position="1"/>
        <end position="125"/>
    </location>
</feature>
<dbReference type="GO" id="GO:0003677">
    <property type="term" value="F:DNA binding"/>
    <property type="evidence" value="ECO:0007669"/>
    <property type="project" value="InterPro"/>
</dbReference>
<keyword evidence="2" id="KW-0863">Zinc-finger</keyword>
<dbReference type="SUPFAM" id="SSF57716">
    <property type="entry name" value="Glucocorticoid receptor-like (DNA-binding domain)"/>
    <property type="match status" value="1"/>
</dbReference>
<comment type="caution">
    <text evidence="6">The sequence shown here is derived from an EMBL/GenBank/DDBJ whole genome shotgun (WGS) entry which is preliminary data.</text>
</comment>
<accession>A0AAD9JUI7</accession>
<evidence type="ECO:0000313" key="6">
    <source>
        <dbReference type="EMBL" id="KAK2159389.1"/>
    </source>
</evidence>
<feature type="compositionally biased region" description="Basic and acidic residues" evidence="4">
    <location>
        <begin position="93"/>
        <end position="102"/>
    </location>
</feature>
<evidence type="ECO:0000313" key="7">
    <source>
        <dbReference type="Proteomes" id="UP001208570"/>
    </source>
</evidence>
<feature type="compositionally biased region" description="Low complexity" evidence="4">
    <location>
        <begin position="114"/>
        <end position="125"/>
    </location>
</feature>
<dbReference type="Proteomes" id="UP001208570">
    <property type="component" value="Unassembled WGS sequence"/>
</dbReference>
<dbReference type="EMBL" id="JAODUP010000154">
    <property type="protein sequence ID" value="KAK2159389.1"/>
    <property type="molecule type" value="Genomic_DNA"/>
</dbReference>
<dbReference type="Gene3D" id="1.20.5.4770">
    <property type="match status" value="1"/>
</dbReference>
<dbReference type="GO" id="GO:0008270">
    <property type="term" value="F:zinc ion binding"/>
    <property type="evidence" value="ECO:0007669"/>
    <property type="project" value="UniProtKB-KW"/>
</dbReference>
<dbReference type="PROSITE" id="PS51036">
    <property type="entry name" value="ZF_A20"/>
    <property type="match status" value="1"/>
</dbReference>
<sequence>MADSNSTSPRCPCGFWGTPQTGGLCSKCYREKEQKKSVTSGNSGPVGGATALPVGDINASLEQSRPSTTLQVGNPSSMKTSPSEISTGATTAEDDHSSEDPAKTGASLAETPDSSSSESSSSNKR</sequence>
<dbReference type="Pfam" id="PF01754">
    <property type="entry name" value="zf-A20"/>
    <property type="match status" value="1"/>
</dbReference>
<feature type="domain" description="A20-type" evidence="5">
    <location>
        <begin position="5"/>
        <end position="37"/>
    </location>
</feature>
<keyword evidence="1" id="KW-0479">Metal-binding</keyword>
<gene>
    <name evidence="6" type="ORF">LSH36_154g10015</name>
</gene>
<evidence type="ECO:0000256" key="1">
    <source>
        <dbReference type="ARBA" id="ARBA00022723"/>
    </source>
</evidence>
<reference evidence="6" key="1">
    <citation type="journal article" date="2023" name="Mol. Biol. Evol.">
        <title>Third-Generation Sequencing Reveals the Adaptive Role of the Epigenome in Three Deep-Sea Polychaetes.</title>
        <authorList>
            <person name="Perez M."/>
            <person name="Aroh O."/>
            <person name="Sun Y."/>
            <person name="Lan Y."/>
            <person name="Juniper S.K."/>
            <person name="Young C.R."/>
            <person name="Angers B."/>
            <person name="Qian P.Y."/>
        </authorList>
    </citation>
    <scope>NUCLEOTIDE SEQUENCE</scope>
    <source>
        <strain evidence="6">P08H-3</strain>
    </source>
</reference>
<dbReference type="SMART" id="SM00259">
    <property type="entry name" value="ZnF_A20"/>
    <property type="match status" value="1"/>
</dbReference>
<evidence type="ECO:0000259" key="5">
    <source>
        <dbReference type="PROSITE" id="PS51036"/>
    </source>
</evidence>
<proteinExistence type="predicted"/>
<keyword evidence="7" id="KW-1185">Reference proteome</keyword>
<keyword evidence="3" id="KW-0862">Zinc</keyword>
<evidence type="ECO:0000256" key="4">
    <source>
        <dbReference type="SAM" id="MobiDB-lite"/>
    </source>
</evidence>
<organism evidence="6 7">
    <name type="scientific">Paralvinella palmiformis</name>
    <dbReference type="NCBI Taxonomy" id="53620"/>
    <lineage>
        <taxon>Eukaryota</taxon>
        <taxon>Metazoa</taxon>
        <taxon>Spiralia</taxon>
        <taxon>Lophotrochozoa</taxon>
        <taxon>Annelida</taxon>
        <taxon>Polychaeta</taxon>
        <taxon>Sedentaria</taxon>
        <taxon>Canalipalpata</taxon>
        <taxon>Terebellida</taxon>
        <taxon>Terebelliformia</taxon>
        <taxon>Alvinellidae</taxon>
        <taxon>Paralvinella</taxon>
    </lineage>
</organism>
<evidence type="ECO:0000256" key="3">
    <source>
        <dbReference type="ARBA" id="ARBA00022833"/>
    </source>
</evidence>
<protein>
    <recommendedName>
        <fullName evidence="5">A20-type domain-containing protein</fullName>
    </recommendedName>
</protein>
<dbReference type="AlphaFoldDB" id="A0AAD9JUI7"/>